<reference evidence="3 4" key="1">
    <citation type="journal article" date="2024" name="Ann. Entomol. Soc. Am.">
        <title>Genomic analyses of the southern and eastern yellowjacket wasps (Hymenoptera: Vespidae) reveal evolutionary signatures of social life.</title>
        <authorList>
            <person name="Catto M.A."/>
            <person name="Caine P.B."/>
            <person name="Orr S.E."/>
            <person name="Hunt B.G."/>
            <person name="Goodisman M.A.D."/>
        </authorList>
    </citation>
    <scope>NUCLEOTIDE SEQUENCE [LARGE SCALE GENOMIC DNA]</scope>
    <source>
        <strain evidence="3">233</strain>
        <tissue evidence="3">Head and thorax</tissue>
    </source>
</reference>
<evidence type="ECO:0000256" key="1">
    <source>
        <dbReference type="SAM" id="MobiDB-lite"/>
    </source>
</evidence>
<proteinExistence type="predicted"/>
<feature type="region of interest" description="Disordered" evidence="1">
    <location>
        <begin position="1"/>
        <end position="38"/>
    </location>
</feature>
<protein>
    <submittedName>
        <fullName evidence="3">Complementary sex determiner</fullName>
    </submittedName>
</protein>
<dbReference type="InterPro" id="IPR022063">
    <property type="entry name" value="Sex_determin_N"/>
</dbReference>
<keyword evidence="4" id="KW-1185">Reference proteome</keyword>
<feature type="region of interest" description="Disordered" evidence="1">
    <location>
        <begin position="67"/>
        <end position="92"/>
    </location>
</feature>
<evidence type="ECO:0000259" key="2">
    <source>
        <dbReference type="Pfam" id="PF12278"/>
    </source>
</evidence>
<feature type="compositionally biased region" description="Basic and acidic residues" evidence="1">
    <location>
        <begin position="23"/>
        <end position="34"/>
    </location>
</feature>
<gene>
    <name evidence="3" type="ORF">V1478_018297</name>
</gene>
<accession>A0ABD1ZV62</accession>
<evidence type="ECO:0000313" key="3">
    <source>
        <dbReference type="EMBL" id="KAL2712062.1"/>
    </source>
</evidence>
<organism evidence="3 4">
    <name type="scientific">Vespula squamosa</name>
    <name type="common">Southern yellow jacket</name>
    <name type="synonym">Wasp</name>
    <dbReference type="NCBI Taxonomy" id="30214"/>
    <lineage>
        <taxon>Eukaryota</taxon>
        <taxon>Metazoa</taxon>
        <taxon>Ecdysozoa</taxon>
        <taxon>Arthropoda</taxon>
        <taxon>Hexapoda</taxon>
        <taxon>Insecta</taxon>
        <taxon>Pterygota</taxon>
        <taxon>Neoptera</taxon>
        <taxon>Endopterygota</taxon>
        <taxon>Hymenoptera</taxon>
        <taxon>Apocrita</taxon>
        <taxon>Aculeata</taxon>
        <taxon>Vespoidea</taxon>
        <taxon>Vespidae</taxon>
        <taxon>Vespinae</taxon>
        <taxon>Vespula</taxon>
    </lineage>
</organism>
<sequence>MLEMKRRLGNNGERRKQLRKHDHNSQLHSRLEAKRQRRRRQWLIQQEKEREHEKLKQKMILEHKLKRGYEKGASHSKGKLANRSNSKSNNSIKYIKTRSSKSSAIPGKSDTLCGTTSLFKGPEGIQISEKELHCIKVDIHRNIPVKGQMSELQRDIINPEDVIIIRRSEKKNT</sequence>
<feature type="domain" description="Complementary sex determination N-terminal" evidence="2">
    <location>
        <begin position="35"/>
        <end position="167"/>
    </location>
</feature>
<feature type="compositionally biased region" description="Low complexity" evidence="1">
    <location>
        <begin position="82"/>
        <end position="91"/>
    </location>
</feature>
<evidence type="ECO:0000313" key="4">
    <source>
        <dbReference type="Proteomes" id="UP001607302"/>
    </source>
</evidence>
<dbReference type="Pfam" id="PF12278">
    <property type="entry name" value="SDP_N"/>
    <property type="match status" value="1"/>
</dbReference>
<dbReference type="Proteomes" id="UP001607302">
    <property type="component" value="Unassembled WGS sequence"/>
</dbReference>
<dbReference type="EMBL" id="JAUDFV010000167">
    <property type="protein sequence ID" value="KAL2712062.1"/>
    <property type="molecule type" value="Genomic_DNA"/>
</dbReference>
<dbReference type="AlphaFoldDB" id="A0ABD1ZV62"/>
<name>A0ABD1ZV62_VESSQ</name>
<comment type="caution">
    <text evidence="3">The sequence shown here is derived from an EMBL/GenBank/DDBJ whole genome shotgun (WGS) entry which is preliminary data.</text>
</comment>